<keyword evidence="2" id="KW-1185">Reference proteome</keyword>
<dbReference type="AlphaFoldDB" id="A0A1H5XMF1"/>
<proteinExistence type="predicted"/>
<evidence type="ECO:0000313" key="1">
    <source>
        <dbReference type="EMBL" id="SEG12939.1"/>
    </source>
</evidence>
<gene>
    <name evidence="1" type="ORF">SAMN05444390_1011438</name>
</gene>
<protein>
    <submittedName>
        <fullName evidence="1">Uncharacterized protein</fullName>
    </submittedName>
</protein>
<evidence type="ECO:0000313" key="2">
    <source>
        <dbReference type="Proteomes" id="UP000236745"/>
    </source>
</evidence>
<sequence length="158" mass="17820">MREIGIDPDLVKCGVAVTENGKVLELLALHYHDLQAFITEHSDPEQYKYVLENVEVDGTYYEKPGRDRGSRGKRDKVNQNVGQVKAVGRFIGDWLERQGANYEMVTPLQGTAKKAKKDAVFFRQVTGWYGKSNQDTRDAAMLALFGTRQRRLGDAAAR</sequence>
<name>A0A1H5XMF1_9GAMM</name>
<reference evidence="1 2" key="1">
    <citation type="submission" date="2016-10" db="EMBL/GenBank/DDBJ databases">
        <authorList>
            <person name="de Groot N.N."/>
        </authorList>
    </citation>
    <scope>NUCLEOTIDE SEQUENCE [LARGE SCALE GENOMIC DNA]</scope>
    <source>
        <strain evidence="1 2">DSM 22012</strain>
    </source>
</reference>
<dbReference type="RefSeq" id="WP_104002344.1">
    <property type="nucleotide sequence ID" value="NZ_FNVQ01000001.1"/>
</dbReference>
<accession>A0A1H5XMF1</accession>
<organism evidence="1 2">
    <name type="scientific">Marinobacterium lutimaris</name>
    <dbReference type="NCBI Taxonomy" id="568106"/>
    <lineage>
        <taxon>Bacteria</taxon>
        <taxon>Pseudomonadati</taxon>
        <taxon>Pseudomonadota</taxon>
        <taxon>Gammaproteobacteria</taxon>
        <taxon>Oceanospirillales</taxon>
        <taxon>Oceanospirillaceae</taxon>
        <taxon>Marinobacterium</taxon>
    </lineage>
</organism>
<dbReference type="EMBL" id="FNVQ01000001">
    <property type="protein sequence ID" value="SEG12939.1"/>
    <property type="molecule type" value="Genomic_DNA"/>
</dbReference>
<dbReference type="Proteomes" id="UP000236745">
    <property type="component" value="Unassembled WGS sequence"/>
</dbReference>
<dbReference type="OrthoDB" id="962841at2"/>